<dbReference type="OrthoDB" id="1821130at2"/>
<dbReference type="PROSITE" id="PS51186">
    <property type="entry name" value="GNAT"/>
    <property type="match status" value="1"/>
</dbReference>
<dbReference type="InterPro" id="IPR000182">
    <property type="entry name" value="GNAT_dom"/>
</dbReference>
<dbReference type="InterPro" id="IPR016181">
    <property type="entry name" value="Acyl_CoA_acyltransferase"/>
</dbReference>
<keyword evidence="5" id="KW-1185">Reference proteome</keyword>
<keyword evidence="3" id="KW-0808">Transferase</keyword>
<organism evidence="3 4">
    <name type="scientific">Paenibacillus chitinolyticus</name>
    <dbReference type="NCBI Taxonomy" id="79263"/>
    <lineage>
        <taxon>Bacteria</taxon>
        <taxon>Bacillati</taxon>
        <taxon>Bacillota</taxon>
        <taxon>Bacilli</taxon>
        <taxon>Bacillales</taxon>
        <taxon>Paenibacillaceae</taxon>
        <taxon>Paenibacillus</taxon>
    </lineage>
</organism>
<gene>
    <name evidence="2" type="ORF">M5X16_05780</name>
    <name evidence="3" type="ORF">PC41400_27675</name>
</gene>
<reference evidence="2 5" key="2">
    <citation type="submission" date="2022-05" db="EMBL/GenBank/DDBJ databases">
        <title>Genome Sequencing of Bee-Associated Microbes.</title>
        <authorList>
            <person name="Dunlap C."/>
        </authorList>
    </citation>
    <scope>NUCLEOTIDE SEQUENCE [LARGE SCALE GENOMIC DNA]</scope>
    <source>
        <strain evidence="2 5">NRRL B-23120</strain>
    </source>
</reference>
<sequence>MRVRSFRLSDYSLISGLLQEALSDPCYKETMQAFAKQLSWDGELVLVAEEQDELVGMVIGTIDDNKGYYYRLAVAPGHRRKGIGKALIEGMKQRFMQRKVKRILVTVDHHNELVLPVYESAGYNHSDFTRTANRLSIVKKASM</sequence>
<dbReference type="Proteomes" id="UP000288943">
    <property type="component" value="Chromosome"/>
</dbReference>
<dbReference type="Pfam" id="PF00583">
    <property type="entry name" value="Acetyltransf_1"/>
    <property type="match status" value="1"/>
</dbReference>
<dbReference type="EMBL" id="JAMDMJ010000007">
    <property type="protein sequence ID" value="MCY9595281.1"/>
    <property type="molecule type" value="Genomic_DNA"/>
</dbReference>
<proteinExistence type="predicted"/>
<dbReference type="Proteomes" id="UP001527202">
    <property type="component" value="Unassembled WGS sequence"/>
</dbReference>
<feature type="domain" description="N-acetyltransferase" evidence="1">
    <location>
        <begin position="1"/>
        <end position="143"/>
    </location>
</feature>
<dbReference type="PANTHER" id="PTHR43072">
    <property type="entry name" value="N-ACETYLTRANSFERASE"/>
    <property type="match status" value="1"/>
</dbReference>
<accession>A0A410X5B8</accession>
<evidence type="ECO:0000313" key="2">
    <source>
        <dbReference type="EMBL" id="MCY9595281.1"/>
    </source>
</evidence>
<evidence type="ECO:0000259" key="1">
    <source>
        <dbReference type="PROSITE" id="PS51186"/>
    </source>
</evidence>
<dbReference type="RefSeq" id="WP_042234884.1">
    <property type="nucleotide sequence ID" value="NZ_BQWH01000005.1"/>
</dbReference>
<dbReference type="Gene3D" id="3.40.630.30">
    <property type="match status" value="1"/>
</dbReference>
<dbReference type="EMBL" id="CP026520">
    <property type="protein sequence ID" value="QAV21822.1"/>
    <property type="molecule type" value="Genomic_DNA"/>
</dbReference>
<protein>
    <submittedName>
        <fullName evidence="2 3">N-acetyltransferase</fullName>
    </submittedName>
</protein>
<dbReference type="GO" id="GO:0016747">
    <property type="term" value="F:acyltransferase activity, transferring groups other than amino-acyl groups"/>
    <property type="evidence" value="ECO:0007669"/>
    <property type="project" value="InterPro"/>
</dbReference>
<dbReference type="GeneID" id="95378573"/>
<dbReference type="KEGG" id="pchi:PC41400_27675"/>
<dbReference type="AlphaFoldDB" id="A0A410X5B8"/>
<dbReference type="CDD" id="cd04301">
    <property type="entry name" value="NAT_SF"/>
    <property type="match status" value="1"/>
</dbReference>
<reference evidence="3 4" key="1">
    <citation type="submission" date="2018-01" db="EMBL/GenBank/DDBJ databases">
        <title>The whole genome sequencing and assembly of Paenibacillus chitinolyticus KCCM 41400 strain.</title>
        <authorList>
            <person name="Kim J.-Y."/>
            <person name="Park M.-K."/>
            <person name="Lee Y.-J."/>
            <person name="Yi H."/>
            <person name="Bahn Y.-S."/>
            <person name="Kim J.F."/>
            <person name="Lee D.-W."/>
        </authorList>
    </citation>
    <scope>NUCLEOTIDE SEQUENCE [LARGE SCALE GENOMIC DNA]</scope>
    <source>
        <strain evidence="3 4">KCCM 41400</strain>
    </source>
</reference>
<evidence type="ECO:0000313" key="3">
    <source>
        <dbReference type="EMBL" id="QAV21822.1"/>
    </source>
</evidence>
<dbReference type="SUPFAM" id="SSF55729">
    <property type="entry name" value="Acyl-CoA N-acyltransferases (Nat)"/>
    <property type="match status" value="1"/>
</dbReference>
<evidence type="ECO:0000313" key="5">
    <source>
        <dbReference type="Proteomes" id="UP001527202"/>
    </source>
</evidence>
<evidence type="ECO:0000313" key="4">
    <source>
        <dbReference type="Proteomes" id="UP000288943"/>
    </source>
</evidence>
<name>A0A410X5B8_9BACL</name>